<keyword evidence="3" id="KW-0539">Nucleus</keyword>
<evidence type="ECO:0000256" key="2">
    <source>
        <dbReference type="ARBA" id="ARBA00022664"/>
    </source>
</evidence>
<dbReference type="STRING" id="1789683.A0A1X7R5I1"/>
<dbReference type="Proteomes" id="UP000196158">
    <property type="component" value="Unassembled WGS sequence"/>
</dbReference>
<dbReference type="Pfam" id="PF23726">
    <property type="entry name" value="Beta-prop_RSE1_2nd"/>
    <property type="match status" value="1"/>
</dbReference>
<dbReference type="InterPro" id="IPR018846">
    <property type="entry name" value="Beta-prop_RSE1/DDB1/CPSF1_1st"/>
</dbReference>
<dbReference type="Gene3D" id="2.130.10.10">
    <property type="entry name" value="YVTN repeat-like/Quinoprotein amine dehydrogenase"/>
    <property type="match status" value="3"/>
</dbReference>
<evidence type="ECO:0000259" key="5">
    <source>
        <dbReference type="Pfam" id="PF03178"/>
    </source>
</evidence>
<proteinExistence type="predicted"/>
<evidence type="ECO:0000256" key="4">
    <source>
        <dbReference type="SAM" id="MobiDB-lite"/>
    </source>
</evidence>
<feature type="domain" description="RSE1/DDB1/CPSF1 second beta-propeller" evidence="7">
    <location>
        <begin position="570"/>
        <end position="925"/>
    </location>
</feature>
<dbReference type="SUPFAM" id="SSF50978">
    <property type="entry name" value="WD40 repeat-like"/>
    <property type="match status" value="1"/>
</dbReference>
<dbReference type="OrthoDB" id="6109at2759"/>
<accession>A0A1X7R5I1</accession>
<feature type="region of interest" description="Disordered" evidence="4">
    <location>
        <begin position="457"/>
        <end position="479"/>
    </location>
</feature>
<keyword evidence="9" id="KW-1185">Reference proteome</keyword>
<dbReference type="Pfam" id="PF10433">
    <property type="entry name" value="Beta-prop_RSE1_1st"/>
    <property type="match status" value="1"/>
</dbReference>
<keyword evidence="2" id="KW-0507">mRNA processing</keyword>
<evidence type="ECO:0000313" key="9">
    <source>
        <dbReference type="Proteomes" id="UP000196158"/>
    </source>
</evidence>
<reference evidence="8 9" key="1">
    <citation type="submission" date="2017-04" db="EMBL/GenBank/DDBJ databases">
        <authorList>
            <person name="Afonso C.L."/>
            <person name="Miller P.J."/>
            <person name="Scott M.A."/>
            <person name="Spackman E."/>
            <person name="Goraichik I."/>
            <person name="Dimitrov K.M."/>
            <person name="Suarez D.L."/>
            <person name="Swayne D.E."/>
        </authorList>
    </citation>
    <scope>NUCLEOTIDE SEQUENCE [LARGE SCALE GENOMIC DNA]</scope>
</reference>
<dbReference type="GO" id="GO:0005634">
    <property type="term" value="C:nucleus"/>
    <property type="evidence" value="ECO:0007669"/>
    <property type="project" value="UniProtKB-SubCell"/>
</dbReference>
<dbReference type="InterPro" id="IPR058543">
    <property type="entry name" value="Beta-prop_RSE1/DDB1/CPSF1_2nd"/>
</dbReference>
<evidence type="ECO:0000313" key="8">
    <source>
        <dbReference type="EMBL" id="SMN20841.1"/>
    </source>
</evidence>
<dbReference type="InterPro" id="IPR004871">
    <property type="entry name" value="RSE1/DDB1/CPSF1_C"/>
</dbReference>
<dbReference type="InterPro" id="IPR036322">
    <property type="entry name" value="WD40_repeat_dom_sf"/>
</dbReference>
<name>A0A1X7R5I1_9SACH</name>
<evidence type="ECO:0000259" key="6">
    <source>
        <dbReference type="Pfam" id="PF10433"/>
    </source>
</evidence>
<feature type="domain" description="RSE1/DDB1/CPSF1 first beta-propeller" evidence="6">
    <location>
        <begin position="12"/>
        <end position="400"/>
    </location>
</feature>
<dbReference type="InterPro" id="IPR015943">
    <property type="entry name" value="WD40/YVTN_repeat-like_dom_sf"/>
</dbReference>
<dbReference type="Pfam" id="PF03178">
    <property type="entry name" value="CPSF_A"/>
    <property type="match status" value="1"/>
</dbReference>
<evidence type="ECO:0000259" key="7">
    <source>
        <dbReference type="Pfam" id="PF23726"/>
    </source>
</evidence>
<dbReference type="GO" id="GO:0006397">
    <property type="term" value="P:mRNA processing"/>
    <property type="evidence" value="ECO:0007669"/>
    <property type="project" value="UniProtKB-KW"/>
</dbReference>
<feature type="domain" description="RSE1/DDB1/CPSF1 C-terminal" evidence="5">
    <location>
        <begin position="999"/>
        <end position="1329"/>
    </location>
</feature>
<comment type="subcellular location">
    <subcellularLocation>
        <location evidence="1">Nucleus</location>
    </subcellularLocation>
</comment>
<dbReference type="InterPro" id="IPR050358">
    <property type="entry name" value="RSE1/DDB1/CFT1"/>
</dbReference>
<feature type="compositionally biased region" description="Acidic residues" evidence="4">
    <location>
        <begin position="463"/>
        <end position="479"/>
    </location>
</feature>
<dbReference type="GO" id="GO:0003676">
    <property type="term" value="F:nucleic acid binding"/>
    <property type="evidence" value="ECO:0007669"/>
    <property type="project" value="InterPro"/>
</dbReference>
<dbReference type="EMBL" id="FXLY01000006">
    <property type="protein sequence ID" value="SMN20841.1"/>
    <property type="molecule type" value="Genomic_DNA"/>
</dbReference>
<evidence type="ECO:0000256" key="3">
    <source>
        <dbReference type="ARBA" id="ARBA00023242"/>
    </source>
</evidence>
<feature type="region of interest" description="Disordered" evidence="4">
    <location>
        <begin position="181"/>
        <end position="200"/>
    </location>
</feature>
<gene>
    <name evidence="8" type="ORF">KASA_0M02596G</name>
</gene>
<evidence type="ECO:0000256" key="1">
    <source>
        <dbReference type="ARBA" id="ARBA00004123"/>
    </source>
</evidence>
<dbReference type="PANTHER" id="PTHR10644">
    <property type="entry name" value="DNA REPAIR/RNA PROCESSING CPSF FAMILY"/>
    <property type="match status" value="1"/>
</dbReference>
<organism evidence="8 9">
    <name type="scientific">Maudiozyma saulgeensis</name>
    <dbReference type="NCBI Taxonomy" id="1789683"/>
    <lineage>
        <taxon>Eukaryota</taxon>
        <taxon>Fungi</taxon>
        <taxon>Dikarya</taxon>
        <taxon>Ascomycota</taxon>
        <taxon>Saccharomycotina</taxon>
        <taxon>Saccharomycetes</taxon>
        <taxon>Saccharomycetales</taxon>
        <taxon>Saccharomycetaceae</taxon>
        <taxon>Maudiozyma</taxon>
    </lineage>
</organism>
<sequence>MNVYDDVLDATVVSHSVAGHFTTDEYTELITARTNIISVYKVENDGRHLLLTNEFNFRGKIKDIALIASNENNGENANENDDKESSLHPNLDYMLISSGIAKLSIVRFDMESNNLETISLHYYEDKLKATSLVELSHDSRLRIDPNGKCSLLFNNDSVAILPFVEDERLEEDEDVYMGDIGEEEHDQKRRKTQSQHSTNLTEPSIVLPLKDLNNEIQNVADIQFLKNYTKPTIAILYQPRLTWAGSLKLSKTPTCVMILTLDLFSANGNTKVEPIMIAKLQNLPWSWNRIVPTEKGTVIIGVNEIAYIDNTGVLQSVISLNSYSDKSIIKSKIVDNSKLELILNRDSMVTYWSSTKLNNIDGNNNDNNDLLVLMTEHSDLYYIQLEFEGKLLTTFDIIELPIANNIFINNLGPTCISSVNNNSSSVAALDIFIGFQSGNASLVRLNNMKSTIASRSSHTHTIDDDDNIFSEGDDNDDDDEDLYADDIHYNKSKDKSKEEIVETVEPFDIELLSSLTNIGPLTSVTIGADSSIEPRVKGLPNPSNGEMSIVATSGNGVGSHLVSIQPSVHPEIELALKFISITQIWTLKFKNKDKFLITTDSFKSKSDIYEIENNFAQFKEGRLRRDATTVYISMFGNDSRIVQVTTNHLYLYDLDFRRLTTIKFDYEVVHVSIMDNYILITVSRGDIKVYELETRQKKKLFKVNLPEILKEMVITSGLILKSDMCNEFLNLKDKQEEQLLFTFVTADNQIIFFTKDHNDRIFQLTGVDDLQDNLYVSTYQLPEEVIPDPSIKQAMLNTLGNKNKEIFLTILTFGGEVYQYKKSSKRASRFYKNACGNKLPIVGAPNNAYAKGVTGIERIMHYIPNYKGYSCIFITGNAPYIILKEDDSVPRLFKFANIPLVSLTPWGKRSVMCVDHMKNARVYTLDDTSIYYGNKLPLKSITINNVLQNFMTFNNITYHEKSQMFVASYTKEIEYVPKSENDELIVGCMDSAPHAKGFQSGVLLINPKTWGVIDQITLEANSLVNDLRSMIIQVDSKTKRNREYIVFGVGQVGTEDLPASGSFHMYDIISIGSEPGKPDATSKFEKFFSEEVRGAVTTVCELSGRFSISQSQKILVRDAQEDNNSVVPVAFFDTPVYVTDSKSFGNFFIVGDSMQGFQFIGFDAEPYRMLSLGRSMSKLETVAVDFLVNNGNLYFVVTDRNNILHVLKYAPDEPNSLSGQRLVHCSSFNLYSTNTCLQLLPKNEEFNEPNHDAMSYQVIGAQVDGSMFKVIPLDEDTYRRLYVIQQQLGEKEIQLGGLNPNMERLANDFYDISNIMRPVLDYNVIKKFASLPIQKRNNLGKKTGRRSDVNIWRDLIDIEFSLRTLSK</sequence>
<protein>
    <submittedName>
        <fullName evidence="8">Similar to Saccharomyces cerevisiae YDR301W CFT1 RNA-binding subunit of the mRNA cleavage and polyadenylation factor</fullName>
    </submittedName>
</protein>